<name>A0A4R1Q187_9FIRM</name>
<dbReference type="RefSeq" id="WP_132077503.1">
    <property type="nucleotide sequence ID" value="NZ_SLUI01000004.1"/>
</dbReference>
<dbReference type="Proteomes" id="UP000295063">
    <property type="component" value="Unassembled WGS sequence"/>
</dbReference>
<evidence type="ECO:0000313" key="3">
    <source>
        <dbReference type="Proteomes" id="UP000295063"/>
    </source>
</evidence>
<evidence type="ECO:0000256" key="1">
    <source>
        <dbReference type="SAM" id="Coils"/>
    </source>
</evidence>
<protein>
    <submittedName>
        <fullName evidence="2">Uncharacterized protein</fullName>
    </submittedName>
</protein>
<feature type="coiled-coil region" evidence="1">
    <location>
        <begin position="1"/>
        <end position="28"/>
    </location>
</feature>
<accession>A0A4R1Q187</accession>
<dbReference type="AlphaFoldDB" id="A0A4R1Q187"/>
<keyword evidence="1" id="KW-0175">Coiled coil</keyword>
<dbReference type="OrthoDB" id="9155122at2"/>
<proteinExistence type="predicted"/>
<evidence type="ECO:0000313" key="2">
    <source>
        <dbReference type="EMBL" id="TCL38078.1"/>
    </source>
</evidence>
<sequence length="108" mass="12744">MNYTLADLEKAKVNIERLEKAWDNYSGNNPNKHHTSISMAREEVSRITYCLKLQGDISKTEQEILEDKLNRAFPNAQSKLVINFEEAKYQRQYCKIGGFWEDSWRKLD</sequence>
<reference evidence="2 3" key="1">
    <citation type="submission" date="2019-03" db="EMBL/GenBank/DDBJ databases">
        <title>Genomic Encyclopedia of Type Strains, Phase IV (KMG-IV): sequencing the most valuable type-strain genomes for metagenomic binning, comparative biology and taxonomic classification.</title>
        <authorList>
            <person name="Goeker M."/>
        </authorList>
    </citation>
    <scope>NUCLEOTIDE SEQUENCE [LARGE SCALE GENOMIC DNA]</scope>
    <source>
        <strain evidence="2 3">DSM 15969</strain>
    </source>
</reference>
<keyword evidence="3" id="KW-1185">Reference proteome</keyword>
<gene>
    <name evidence="2" type="ORF">EV210_10444</name>
</gene>
<organism evidence="2 3">
    <name type="scientific">Anaerospora hongkongensis</name>
    <dbReference type="NCBI Taxonomy" id="244830"/>
    <lineage>
        <taxon>Bacteria</taxon>
        <taxon>Bacillati</taxon>
        <taxon>Bacillota</taxon>
        <taxon>Negativicutes</taxon>
        <taxon>Selenomonadales</taxon>
        <taxon>Sporomusaceae</taxon>
        <taxon>Anaerospora</taxon>
    </lineage>
</organism>
<comment type="caution">
    <text evidence="2">The sequence shown here is derived from an EMBL/GenBank/DDBJ whole genome shotgun (WGS) entry which is preliminary data.</text>
</comment>
<dbReference type="EMBL" id="SLUI01000004">
    <property type="protein sequence ID" value="TCL38078.1"/>
    <property type="molecule type" value="Genomic_DNA"/>
</dbReference>